<keyword evidence="4" id="KW-1185">Reference proteome</keyword>
<evidence type="ECO:0000313" key="4">
    <source>
        <dbReference type="Proteomes" id="UP001596445"/>
    </source>
</evidence>
<feature type="region of interest" description="Disordered" evidence="1">
    <location>
        <begin position="1"/>
        <end position="25"/>
    </location>
</feature>
<evidence type="ECO:0000256" key="2">
    <source>
        <dbReference type="SAM" id="Phobius"/>
    </source>
</evidence>
<comment type="caution">
    <text evidence="3">The sequence shown here is derived from an EMBL/GenBank/DDBJ whole genome shotgun (WGS) entry which is preliminary data.</text>
</comment>
<dbReference type="Pfam" id="PF19094">
    <property type="entry name" value="EMC6_arch"/>
    <property type="match status" value="1"/>
</dbReference>
<name>A0ABD5W291_9EURY</name>
<dbReference type="InterPro" id="IPR043941">
    <property type="entry name" value="EMC6-arch"/>
</dbReference>
<dbReference type="Proteomes" id="UP001596445">
    <property type="component" value="Unassembled WGS sequence"/>
</dbReference>
<feature type="transmembrane region" description="Helical" evidence="2">
    <location>
        <begin position="89"/>
        <end position="113"/>
    </location>
</feature>
<dbReference type="EMBL" id="JBHSZI010000001">
    <property type="protein sequence ID" value="MFC7058308.1"/>
    <property type="molecule type" value="Genomic_DNA"/>
</dbReference>
<reference evidence="3 4" key="1">
    <citation type="journal article" date="2019" name="Int. J. Syst. Evol. Microbiol.">
        <title>The Global Catalogue of Microorganisms (GCM) 10K type strain sequencing project: providing services to taxonomists for standard genome sequencing and annotation.</title>
        <authorList>
            <consortium name="The Broad Institute Genomics Platform"/>
            <consortium name="The Broad Institute Genome Sequencing Center for Infectious Disease"/>
            <person name="Wu L."/>
            <person name="Ma J."/>
        </authorList>
    </citation>
    <scope>NUCLEOTIDE SEQUENCE [LARGE SCALE GENOMIC DNA]</scope>
    <source>
        <strain evidence="3 4">JCM 30072</strain>
    </source>
</reference>
<feature type="compositionally biased region" description="Acidic residues" evidence="1">
    <location>
        <begin position="9"/>
        <end position="19"/>
    </location>
</feature>
<keyword evidence="2" id="KW-1133">Transmembrane helix</keyword>
<organism evidence="3 4">
    <name type="scientific">Halovenus salina</name>
    <dbReference type="NCBI Taxonomy" id="1510225"/>
    <lineage>
        <taxon>Archaea</taxon>
        <taxon>Methanobacteriati</taxon>
        <taxon>Methanobacteriota</taxon>
        <taxon>Stenosarchaea group</taxon>
        <taxon>Halobacteria</taxon>
        <taxon>Halobacteriales</taxon>
        <taxon>Haloarculaceae</taxon>
        <taxon>Halovenus</taxon>
    </lineage>
</organism>
<gene>
    <name evidence="3" type="ORF">ACFQQG_09115</name>
</gene>
<feature type="transmembrane region" description="Helical" evidence="2">
    <location>
        <begin position="30"/>
        <end position="51"/>
    </location>
</feature>
<dbReference type="AlphaFoldDB" id="A0ABD5W291"/>
<feature type="transmembrane region" description="Helical" evidence="2">
    <location>
        <begin position="58"/>
        <end position="77"/>
    </location>
</feature>
<proteinExistence type="predicted"/>
<dbReference type="RefSeq" id="WP_267164118.1">
    <property type="nucleotide sequence ID" value="NZ_CP112972.1"/>
</dbReference>
<sequence>MATETGEGPTEDVSDEDTTESPFSDYERSAIVTTGATLAGMAAAFVSELYIGDPQDNTALLLVLAAMLVQFPIYRFIGLDVDDFGIKGNLYIALMTFILWFLTWGIILTTGAVDAL</sequence>
<dbReference type="GeneID" id="76630292"/>
<keyword evidence="2" id="KW-0472">Membrane</keyword>
<evidence type="ECO:0000313" key="3">
    <source>
        <dbReference type="EMBL" id="MFC7058308.1"/>
    </source>
</evidence>
<protein>
    <submittedName>
        <fullName evidence="3">Uncharacterized protein</fullName>
    </submittedName>
</protein>
<evidence type="ECO:0000256" key="1">
    <source>
        <dbReference type="SAM" id="MobiDB-lite"/>
    </source>
</evidence>
<keyword evidence="2" id="KW-0812">Transmembrane</keyword>
<accession>A0ABD5W291</accession>